<sequence>MSPTTPQETPEDQTTRDGHLRFRCPLDRPVLNKVISSFQVLRQGDDGEARSCDRRALADLTMPPKPPSRAHPHSEFSAAMRGKETSVIPRLLHIVELRNLNLSTSTSSPLNLHIFIL</sequence>
<comment type="caution">
    <text evidence="2">The sequence shown here is derived from an EMBL/GenBank/DDBJ whole genome shotgun (WGS) entry which is preliminary data.</text>
</comment>
<evidence type="ECO:0000256" key="1">
    <source>
        <dbReference type="SAM" id="MobiDB-lite"/>
    </source>
</evidence>
<evidence type="ECO:0000313" key="3">
    <source>
        <dbReference type="Proteomes" id="UP000735302"/>
    </source>
</evidence>
<proteinExistence type="predicted"/>
<name>A0AAV4BLB1_9GAST</name>
<dbReference type="EMBL" id="BLXT01005083">
    <property type="protein sequence ID" value="GFO19712.1"/>
    <property type="molecule type" value="Genomic_DNA"/>
</dbReference>
<reference evidence="2 3" key="1">
    <citation type="journal article" date="2021" name="Elife">
        <title>Chloroplast acquisition without the gene transfer in kleptoplastic sea slugs, Plakobranchus ocellatus.</title>
        <authorList>
            <person name="Maeda T."/>
            <person name="Takahashi S."/>
            <person name="Yoshida T."/>
            <person name="Shimamura S."/>
            <person name="Takaki Y."/>
            <person name="Nagai Y."/>
            <person name="Toyoda A."/>
            <person name="Suzuki Y."/>
            <person name="Arimoto A."/>
            <person name="Ishii H."/>
            <person name="Satoh N."/>
            <person name="Nishiyama T."/>
            <person name="Hasebe M."/>
            <person name="Maruyama T."/>
            <person name="Minagawa J."/>
            <person name="Obokata J."/>
            <person name="Shigenobu S."/>
        </authorList>
    </citation>
    <scope>NUCLEOTIDE SEQUENCE [LARGE SCALE GENOMIC DNA]</scope>
</reference>
<dbReference type="Proteomes" id="UP000735302">
    <property type="component" value="Unassembled WGS sequence"/>
</dbReference>
<keyword evidence="3" id="KW-1185">Reference proteome</keyword>
<protein>
    <submittedName>
        <fullName evidence="2">Uncharacterized protein</fullName>
    </submittedName>
</protein>
<accession>A0AAV4BLB1</accession>
<gene>
    <name evidence="2" type="ORF">PoB_004621700</name>
</gene>
<evidence type="ECO:0000313" key="2">
    <source>
        <dbReference type="EMBL" id="GFO19712.1"/>
    </source>
</evidence>
<dbReference type="AlphaFoldDB" id="A0AAV4BLB1"/>
<feature type="region of interest" description="Disordered" evidence="1">
    <location>
        <begin position="1"/>
        <end position="21"/>
    </location>
</feature>
<organism evidence="2 3">
    <name type="scientific">Plakobranchus ocellatus</name>
    <dbReference type="NCBI Taxonomy" id="259542"/>
    <lineage>
        <taxon>Eukaryota</taxon>
        <taxon>Metazoa</taxon>
        <taxon>Spiralia</taxon>
        <taxon>Lophotrochozoa</taxon>
        <taxon>Mollusca</taxon>
        <taxon>Gastropoda</taxon>
        <taxon>Heterobranchia</taxon>
        <taxon>Euthyneura</taxon>
        <taxon>Panpulmonata</taxon>
        <taxon>Sacoglossa</taxon>
        <taxon>Placobranchoidea</taxon>
        <taxon>Plakobranchidae</taxon>
        <taxon>Plakobranchus</taxon>
    </lineage>
</organism>